<evidence type="ECO:0000313" key="5">
    <source>
        <dbReference type="Proteomes" id="UP001253595"/>
    </source>
</evidence>
<dbReference type="PANTHER" id="PTHR46652">
    <property type="entry name" value="LEUCINE-RICH REPEAT AND IQ DOMAIN-CONTAINING PROTEIN 1-RELATED"/>
    <property type="match status" value="1"/>
</dbReference>
<feature type="signal peptide" evidence="3">
    <location>
        <begin position="1"/>
        <end position="19"/>
    </location>
</feature>
<protein>
    <submittedName>
        <fullName evidence="4">Leucine-rich repeat (LRR) protein</fullName>
    </submittedName>
</protein>
<sequence length="173" mass="19415">MHSKSLLLFCGLVTSLLTAGCKNYSVSVNENIVYTPPSIFKDYQITDAKLRDCVEQTIYDLHITSAEDLTRLNCSNAGIKSLAGLDKFFALKELNLADNQIADISEIEQLGRLERLVLTNNIIKNPAPLLHLLHLAQLHLAKNPLMTCKDLKQLQQNLNNQKLDFIPPEQCIN</sequence>
<accession>A0ABU1V3P9</accession>
<comment type="caution">
    <text evidence="4">The sequence shown here is derived from an EMBL/GenBank/DDBJ whole genome shotgun (WGS) entry which is preliminary data.</text>
</comment>
<dbReference type="InterPro" id="IPR025875">
    <property type="entry name" value="Leu-rich_rpt_4"/>
</dbReference>
<dbReference type="InterPro" id="IPR050836">
    <property type="entry name" value="SDS22/Internalin_LRR"/>
</dbReference>
<dbReference type="PROSITE" id="PS51257">
    <property type="entry name" value="PROKAR_LIPOPROTEIN"/>
    <property type="match status" value="1"/>
</dbReference>
<dbReference type="Pfam" id="PF12799">
    <property type="entry name" value="LRR_4"/>
    <property type="match status" value="1"/>
</dbReference>
<feature type="chain" id="PRO_5047336444" evidence="3">
    <location>
        <begin position="20"/>
        <end position="173"/>
    </location>
</feature>
<keyword evidence="3" id="KW-0732">Signal</keyword>
<dbReference type="PROSITE" id="PS51450">
    <property type="entry name" value="LRR"/>
    <property type="match status" value="1"/>
</dbReference>
<keyword evidence="5" id="KW-1185">Reference proteome</keyword>
<dbReference type="PANTHER" id="PTHR46652:SF3">
    <property type="entry name" value="LEUCINE-RICH REPEAT-CONTAINING PROTEIN 9"/>
    <property type="match status" value="1"/>
</dbReference>
<evidence type="ECO:0000256" key="3">
    <source>
        <dbReference type="SAM" id="SignalP"/>
    </source>
</evidence>
<dbReference type="RefSeq" id="WP_310075887.1">
    <property type="nucleotide sequence ID" value="NZ_JAVDVX010000009.1"/>
</dbReference>
<evidence type="ECO:0000256" key="1">
    <source>
        <dbReference type="ARBA" id="ARBA00022614"/>
    </source>
</evidence>
<evidence type="ECO:0000313" key="4">
    <source>
        <dbReference type="EMBL" id="MDR7092002.1"/>
    </source>
</evidence>
<dbReference type="SUPFAM" id="SSF52075">
    <property type="entry name" value="Outer arm dynein light chain 1"/>
    <property type="match status" value="1"/>
</dbReference>
<dbReference type="EMBL" id="JAVDVX010000009">
    <property type="protein sequence ID" value="MDR7092002.1"/>
    <property type="molecule type" value="Genomic_DNA"/>
</dbReference>
<evidence type="ECO:0000256" key="2">
    <source>
        <dbReference type="ARBA" id="ARBA00022737"/>
    </source>
</evidence>
<organism evidence="4 5">
    <name type="scientific">Cellvibrio fibrivorans</name>
    <dbReference type="NCBI Taxonomy" id="126350"/>
    <lineage>
        <taxon>Bacteria</taxon>
        <taxon>Pseudomonadati</taxon>
        <taxon>Pseudomonadota</taxon>
        <taxon>Gammaproteobacteria</taxon>
        <taxon>Cellvibrionales</taxon>
        <taxon>Cellvibrionaceae</taxon>
        <taxon>Cellvibrio</taxon>
    </lineage>
</organism>
<dbReference type="InterPro" id="IPR032675">
    <property type="entry name" value="LRR_dom_sf"/>
</dbReference>
<gene>
    <name evidence="4" type="ORF">J2X05_004040</name>
</gene>
<dbReference type="InterPro" id="IPR001611">
    <property type="entry name" value="Leu-rich_rpt"/>
</dbReference>
<dbReference type="Gene3D" id="3.80.10.10">
    <property type="entry name" value="Ribonuclease Inhibitor"/>
    <property type="match status" value="1"/>
</dbReference>
<keyword evidence="2" id="KW-0677">Repeat</keyword>
<keyword evidence="1" id="KW-0433">Leucine-rich repeat</keyword>
<dbReference type="Proteomes" id="UP001253595">
    <property type="component" value="Unassembled WGS sequence"/>
</dbReference>
<reference evidence="4 5" key="1">
    <citation type="submission" date="2023-07" db="EMBL/GenBank/DDBJ databases">
        <title>Sorghum-associated microbial communities from plants grown in Nebraska, USA.</title>
        <authorList>
            <person name="Schachtman D."/>
        </authorList>
    </citation>
    <scope>NUCLEOTIDE SEQUENCE [LARGE SCALE GENOMIC DNA]</scope>
    <source>
        <strain evidence="4 5">BE190</strain>
    </source>
</reference>
<name>A0ABU1V3P9_9GAMM</name>
<proteinExistence type="predicted"/>